<evidence type="ECO:0000313" key="13">
    <source>
        <dbReference type="WBParaSite" id="Minc3s00119g05151"/>
    </source>
</evidence>
<evidence type="ECO:0000256" key="6">
    <source>
        <dbReference type="ARBA" id="ARBA00023136"/>
    </source>
</evidence>
<feature type="compositionally biased region" description="Low complexity" evidence="9">
    <location>
        <begin position="395"/>
        <end position="405"/>
    </location>
</feature>
<feature type="compositionally biased region" description="Basic and acidic residues" evidence="9">
    <location>
        <begin position="360"/>
        <end position="391"/>
    </location>
</feature>
<comment type="similarity">
    <text evidence="8">Belongs to the two pore domain potassium channel (TC 1.A.1.8) family.</text>
</comment>
<dbReference type="AlphaFoldDB" id="A0A914KUD4"/>
<sequence length="819" mass="95137">MPIIFKQQRFNTKRHKPDLSQRRKPRRRLLHAAPTAIRRLSVRLTDGRQFRAGMHGIRALRRHSIRAGRSIYRIKETGSSLRKYLRDPKLVFQLAKYIYNRRHLKHLIPLFFVFFYMIIGSIFFYYLEANAENEKIMAKNDEYVKERSLFVKRMEELVVDLVARDRNKRQEFMEEAIDHLSWRLSYELASKKSEWSIPTSLYFSGTIFTTIGYGDVACTTSMGRLATVLYALFGIPLMLTTWNEMGKFLYKSINEFIVILGKNWIKFKDFLHSLFYKILQKISGLCCLRIIKKGNMRESQGSDSSKDRGSDDNSSLRQLEQVKAVSFKLSMQMLQAADCIKLRNNVQKCNEGSEINPENGFEHSENDSSSDRQLSEESVVETKDDVEKQEVSIESDTSSKNSDTSDMSEEDLDQNPPDAPRMHVLVAIACTFSWIFLCAGLFQLWEEWSYWDSLYFMFISLLTIGLGDVNVQRRDLMMLCFIFVMIGLSLVSMCIMVIQLSLEDFYKRMIVKVVTDYQIKIERGKNQRRSSMGSIIKNNGKGKYLIPMKRCIFQMVPQSTKRHVLEEVEEEARESGIKLPPSLKNHNTVDQIIFDDKKDFSDIYEDTPVIVINGILKQEPSLREQHKDTESTQNLTYHNIRKKLESCTQTYGTQIRESCVQINPSTEVKSVQTTMLQEDLAKQKKHNDKDAMMVDAAIQTDRLRLSFKKLQIRSRRSDAETMTTKALGQIMNAKSQTDKNHFTGDQEIQTWIPFELVDLYEKDTQTYRFMKSQRIQTPKPLLNDAQTQSHNSDLNGQIYPSVSMLKMFLNPIDNNADIA</sequence>
<dbReference type="SUPFAM" id="SSF81324">
    <property type="entry name" value="Voltage-gated potassium channels"/>
    <property type="match status" value="2"/>
</dbReference>
<feature type="region of interest" description="Disordered" evidence="9">
    <location>
        <begin position="353"/>
        <end position="415"/>
    </location>
</feature>
<evidence type="ECO:0000256" key="7">
    <source>
        <dbReference type="ARBA" id="ARBA00023303"/>
    </source>
</evidence>
<accession>A0A914KUD4</accession>
<dbReference type="Pfam" id="PF07885">
    <property type="entry name" value="Ion_trans_2"/>
    <property type="match status" value="2"/>
</dbReference>
<evidence type="ECO:0000256" key="1">
    <source>
        <dbReference type="ARBA" id="ARBA00004141"/>
    </source>
</evidence>
<feature type="transmembrane region" description="Helical" evidence="10">
    <location>
        <begin position="225"/>
        <end position="242"/>
    </location>
</feature>
<dbReference type="Proteomes" id="UP000887563">
    <property type="component" value="Unplaced"/>
</dbReference>
<dbReference type="PANTHER" id="PTHR11003:SF312">
    <property type="entry name" value="POTASSIUM CHANNEL DOMAIN-CONTAINING PROTEIN"/>
    <property type="match status" value="1"/>
</dbReference>
<proteinExistence type="inferred from homology"/>
<keyword evidence="12" id="KW-1185">Reference proteome</keyword>
<dbReference type="GO" id="GO:0022841">
    <property type="term" value="F:potassium ion leak channel activity"/>
    <property type="evidence" value="ECO:0007669"/>
    <property type="project" value="TreeGrafter"/>
</dbReference>
<keyword evidence="5 8" id="KW-0406">Ion transport</keyword>
<keyword evidence="7 8" id="KW-0407">Ion channel</keyword>
<dbReference type="PRINTS" id="PR01333">
    <property type="entry name" value="2POREKCHANEL"/>
</dbReference>
<keyword evidence="2 8" id="KW-0813">Transport</keyword>
<evidence type="ECO:0000313" key="12">
    <source>
        <dbReference type="Proteomes" id="UP000887563"/>
    </source>
</evidence>
<dbReference type="InterPro" id="IPR013099">
    <property type="entry name" value="K_chnl_dom"/>
</dbReference>
<keyword evidence="3 8" id="KW-0812">Transmembrane</keyword>
<evidence type="ECO:0000256" key="5">
    <source>
        <dbReference type="ARBA" id="ARBA00023065"/>
    </source>
</evidence>
<dbReference type="PANTHER" id="PTHR11003">
    <property type="entry name" value="POTASSIUM CHANNEL, SUBFAMILY K"/>
    <property type="match status" value="1"/>
</dbReference>
<dbReference type="InterPro" id="IPR003280">
    <property type="entry name" value="2pore_dom_K_chnl"/>
</dbReference>
<evidence type="ECO:0000256" key="8">
    <source>
        <dbReference type="RuleBase" id="RU003857"/>
    </source>
</evidence>
<feature type="domain" description="Potassium channel" evidence="11">
    <location>
        <begin position="431"/>
        <end position="498"/>
    </location>
</feature>
<comment type="subcellular location">
    <subcellularLocation>
        <location evidence="1">Membrane</location>
        <topology evidence="1">Multi-pass membrane protein</topology>
    </subcellularLocation>
</comment>
<feature type="transmembrane region" description="Helical" evidence="10">
    <location>
        <begin position="479"/>
        <end position="502"/>
    </location>
</feature>
<evidence type="ECO:0000256" key="2">
    <source>
        <dbReference type="ARBA" id="ARBA00022448"/>
    </source>
</evidence>
<feature type="region of interest" description="Disordered" evidence="9">
    <location>
        <begin position="297"/>
        <end position="316"/>
    </location>
</feature>
<feature type="domain" description="Potassium channel" evidence="11">
    <location>
        <begin position="191"/>
        <end position="250"/>
    </location>
</feature>
<keyword evidence="4 10" id="KW-1133">Transmembrane helix</keyword>
<name>A0A914KUD4_MELIC</name>
<evidence type="ECO:0000256" key="10">
    <source>
        <dbReference type="SAM" id="Phobius"/>
    </source>
</evidence>
<feature type="transmembrane region" description="Helical" evidence="10">
    <location>
        <begin position="448"/>
        <end position="467"/>
    </location>
</feature>
<evidence type="ECO:0000259" key="11">
    <source>
        <dbReference type="Pfam" id="PF07885"/>
    </source>
</evidence>
<dbReference type="GO" id="GO:0005886">
    <property type="term" value="C:plasma membrane"/>
    <property type="evidence" value="ECO:0007669"/>
    <property type="project" value="TreeGrafter"/>
</dbReference>
<feature type="transmembrane region" description="Helical" evidence="10">
    <location>
        <begin position="107"/>
        <end position="127"/>
    </location>
</feature>
<feature type="transmembrane region" description="Helical" evidence="10">
    <location>
        <begin position="424"/>
        <end position="442"/>
    </location>
</feature>
<evidence type="ECO:0000256" key="4">
    <source>
        <dbReference type="ARBA" id="ARBA00022989"/>
    </source>
</evidence>
<organism evidence="12 13">
    <name type="scientific">Meloidogyne incognita</name>
    <name type="common">Southern root-knot nematode worm</name>
    <name type="synonym">Oxyuris incognita</name>
    <dbReference type="NCBI Taxonomy" id="6306"/>
    <lineage>
        <taxon>Eukaryota</taxon>
        <taxon>Metazoa</taxon>
        <taxon>Ecdysozoa</taxon>
        <taxon>Nematoda</taxon>
        <taxon>Chromadorea</taxon>
        <taxon>Rhabditida</taxon>
        <taxon>Tylenchina</taxon>
        <taxon>Tylenchomorpha</taxon>
        <taxon>Tylenchoidea</taxon>
        <taxon>Meloidogynidae</taxon>
        <taxon>Meloidogyninae</taxon>
        <taxon>Meloidogyne</taxon>
        <taxon>Meloidogyne incognita group</taxon>
    </lineage>
</organism>
<reference evidence="13" key="1">
    <citation type="submission" date="2022-11" db="UniProtKB">
        <authorList>
            <consortium name="WormBaseParasite"/>
        </authorList>
    </citation>
    <scope>IDENTIFICATION</scope>
</reference>
<protein>
    <submittedName>
        <fullName evidence="13">Potassium channel domain-containing protein</fullName>
    </submittedName>
</protein>
<dbReference type="Gene3D" id="1.10.287.70">
    <property type="match status" value="1"/>
</dbReference>
<evidence type="ECO:0000256" key="9">
    <source>
        <dbReference type="SAM" id="MobiDB-lite"/>
    </source>
</evidence>
<dbReference type="GO" id="GO:0030322">
    <property type="term" value="P:stabilization of membrane potential"/>
    <property type="evidence" value="ECO:0007669"/>
    <property type="project" value="TreeGrafter"/>
</dbReference>
<dbReference type="GO" id="GO:0015271">
    <property type="term" value="F:outward rectifier potassium channel activity"/>
    <property type="evidence" value="ECO:0007669"/>
    <property type="project" value="TreeGrafter"/>
</dbReference>
<keyword evidence="6 10" id="KW-0472">Membrane</keyword>
<evidence type="ECO:0000256" key="3">
    <source>
        <dbReference type="ARBA" id="ARBA00022692"/>
    </source>
</evidence>
<dbReference type="WBParaSite" id="Minc3s00119g05151">
    <property type="protein sequence ID" value="Minc3s00119g05151"/>
    <property type="gene ID" value="Minc3s00119g05151"/>
</dbReference>